<name>A0A1D1Z4G4_9ARAE</name>
<feature type="compositionally biased region" description="Polar residues" evidence="1">
    <location>
        <begin position="84"/>
        <end position="94"/>
    </location>
</feature>
<feature type="chain" id="PRO_5008900712" evidence="3">
    <location>
        <begin position="35"/>
        <end position="154"/>
    </location>
</feature>
<protein>
    <submittedName>
        <fullName evidence="4">Uncharacterized protein B0303.7</fullName>
    </submittedName>
</protein>
<dbReference type="PANTHER" id="PTHR34558">
    <property type="entry name" value="EXPRESSED PROTEIN"/>
    <property type="match status" value="1"/>
</dbReference>
<keyword evidence="3" id="KW-0732">Signal</keyword>
<keyword evidence="2" id="KW-0472">Membrane</keyword>
<gene>
    <name evidence="4" type="primary">B0303.7</name>
    <name evidence="4" type="ORF">g.21854</name>
</gene>
<sequence length="154" mass="16047">LSLSLPPTKHLHYMAHPLLLFLVLCHSLFNTSAARSLLMSPTRAMANQPAVASSPSPSIAESRGASASLAPSSSAPQHGKGSSLAPSSTQTEKMSGSVPPAADESELGQQPPSHRSSSYPVGGDVIIAGLAMVFLAAIVCYIRVTRRRDDDDKA</sequence>
<feature type="non-terminal residue" evidence="4">
    <location>
        <position position="1"/>
    </location>
</feature>
<evidence type="ECO:0000313" key="4">
    <source>
        <dbReference type="EMBL" id="JAT61798.1"/>
    </source>
</evidence>
<evidence type="ECO:0000256" key="1">
    <source>
        <dbReference type="SAM" id="MobiDB-lite"/>
    </source>
</evidence>
<organism evidence="4">
    <name type="scientific">Anthurium amnicola</name>
    <dbReference type="NCBI Taxonomy" id="1678845"/>
    <lineage>
        <taxon>Eukaryota</taxon>
        <taxon>Viridiplantae</taxon>
        <taxon>Streptophyta</taxon>
        <taxon>Embryophyta</taxon>
        <taxon>Tracheophyta</taxon>
        <taxon>Spermatophyta</taxon>
        <taxon>Magnoliopsida</taxon>
        <taxon>Liliopsida</taxon>
        <taxon>Araceae</taxon>
        <taxon>Pothoideae</taxon>
        <taxon>Potheae</taxon>
        <taxon>Anthurium</taxon>
    </lineage>
</organism>
<dbReference type="PANTHER" id="PTHR34558:SF16">
    <property type="match status" value="1"/>
</dbReference>
<dbReference type="EMBL" id="GDJX01006138">
    <property type="protein sequence ID" value="JAT61798.1"/>
    <property type="molecule type" value="Transcribed_RNA"/>
</dbReference>
<accession>A0A1D1Z4G4</accession>
<feature type="transmembrane region" description="Helical" evidence="2">
    <location>
        <begin position="125"/>
        <end position="144"/>
    </location>
</feature>
<dbReference type="AlphaFoldDB" id="A0A1D1Z4G4"/>
<feature type="region of interest" description="Disordered" evidence="1">
    <location>
        <begin position="47"/>
        <end position="119"/>
    </location>
</feature>
<feature type="signal peptide" evidence="3">
    <location>
        <begin position="1"/>
        <end position="34"/>
    </location>
</feature>
<proteinExistence type="predicted"/>
<keyword evidence="2" id="KW-1133">Transmembrane helix</keyword>
<evidence type="ECO:0000256" key="3">
    <source>
        <dbReference type="SAM" id="SignalP"/>
    </source>
</evidence>
<evidence type="ECO:0000256" key="2">
    <source>
        <dbReference type="SAM" id="Phobius"/>
    </source>
</evidence>
<reference evidence="4" key="1">
    <citation type="submission" date="2015-07" db="EMBL/GenBank/DDBJ databases">
        <title>Transcriptome Assembly of Anthurium amnicola.</title>
        <authorList>
            <person name="Suzuki J."/>
        </authorList>
    </citation>
    <scope>NUCLEOTIDE SEQUENCE</scope>
</reference>
<feature type="compositionally biased region" description="Low complexity" evidence="1">
    <location>
        <begin position="49"/>
        <end position="76"/>
    </location>
</feature>
<keyword evidence="2" id="KW-0812">Transmembrane</keyword>
<feature type="compositionally biased region" description="Polar residues" evidence="1">
    <location>
        <begin position="107"/>
        <end position="119"/>
    </location>
</feature>